<dbReference type="GO" id="GO:0005576">
    <property type="term" value="C:extracellular region"/>
    <property type="evidence" value="ECO:0007669"/>
    <property type="project" value="UniProtKB-SubCell"/>
</dbReference>
<dbReference type="PANTHER" id="PTHR38340:SF1">
    <property type="entry name" value="S-LAYER PROTEIN"/>
    <property type="match status" value="1"/>
</dbReference>
<keyword evidence="6" id="KW-1185">Reference proteome</keyword>
<dbReference type="SUPFAM" id="SSF51120">
    <property type="entry name" value="beta-Roll"/>
    <property type="match status" value="1"/>
</dbReference>
<dbReference type="Gene3D" id="2.150.10.10">
    <property type="entry name" value="Serralysin-like metalloprotease, C-terminal"/>
    <property type="match status" value="2"/>
</dbReference>
<reference evidence="5" key="2">
    <citation type="submission" date="2020-09" db="EMBL/GenBank/DDBJ databases">
        <authorList>
            <person name="Sun Q."/>
            <person name="Zhou Y."/>
        </authorList>
    </citation>
    <scope>NUCLEOTIDE SEQUENCE</scope>
    <source>
        <strain evidence="5">CGMCC 4.5737</strain>
    </source>
</reference>
<feature type="chain" id="PRO_5035188460" description="Calcium-binding protein" evidence="4">
    <location>
        <begin position="33"/>
        <end position="295"/>
    </location>
</feature>
<dbReference type="Proteomes" id="UP000637578">
    <property type="component" value="Unassembled WGS sequence"/>
</dbReference>
<name>A0A8J3CG37_9PSEU</name>
<evidence type="ECO:0008006" key="7">
    <source>
        <dbReference type="Google" id="ProtNLM"/>
    </source>
</evidence>
<dbReference type="InterPro" id="IPR050557">
    <property type="entry name" value="RTX_toxin/Mannuronan_C5-epim"/>
</dbReference>
<feature type="signal peptide" evidence="4">
    <location>
        <begin position="1"/>
        <end position="32"/>
    </location>
</feature>
<keyword evidence="2" id="KW-0964">Secreted</keyword>
<protein>
    <recommendedName>
        <fullName evidence="7">Calcium-binding protein</fullName>
    </recommendedName>
</protein>
<dbReference type="InterPro" id="IPR018511">
    <property type="entry name" value="Hemolysin-typ_Ca-bd_CS"/>
</dbReference>
<comment type="subcellular location">
    <subcellularLocation>
        <location evidence="1">Secreted</location>
    </subcellularLocation>
</comment>
<accession>A0A8J3CG37</accession>
<reference evidence="5" key="1">
    <citation type="journal article" date="2014" name="Int. J. Syst. Evol. Microbiol.">
        <title>Complete genome sequence of Corynebacterium casei LMG S-19264T (=DSM 44701T), isolated from a smear-ripened cheese.</title>
        <authorList>
            <consortium name="US DOE Joint Genome Institute (JGI-PGF)"/>
            <person name="Walter F."/>
            <person name="Albersmeier A."/>
            <person name="Kalinowski J."/>
            <person name="Ruckert C."/>
        </authorList>
    </citation>
    <scope>NUCLEOTIDE SEQUENCE</scope>
    <source>
        <strain evidence="5">CGMCC 4.5737</strain>
    </source>
</reference>
<feature type="region of interest" description="Disordered" evidence="3">
    <location>
        <begin position="202"/>
        <end position="278"/>
    </location>
</feature>
<dbReference type="PANTHER" id="PTHR38340">
    <property type="entry name" value="S-LAYER PROTEIN"/>
    <property type="match status" value="1"/>
</dbReference>
<dbReference type="InterPro" id="IPR001343">
    <property type="entry name" value="Hemolysn_Ca-bd"/>
</dbReference>
<dbReference type="GO" id="GO:0005509">
    <property type="term" value="F:calcium ion binding"/>
    <property type="evidence" value="ECO:0007669"/>
    <property type="project" value="InterPro"/>
</dbReference>
<feature type="region of interest" description="Disordered" evidence="3">
    <location>
        <begin position="142"/>
        <end position="189"/>
    </location>
</feature>
<feature type="compositionally biased region" description="Low complexity" evidence="3">
    <location>
        <begin position="205"/>
        <end position="220"/>
    </location>
</feature>
<dbReference type="PRINTS" id="PR00313">
    <property type="entry name" value="CABNDNGRPT"/>
</dbReference>
<organism evidence="5 6">
    <name type="scientific">Longimycelium tulufanense</name>
    <dbReference type="NCBI Taxonomy" id="907463"/>
    <lineage>
        <taxon>Bacteria</taxon>
        <taxon>Bacillati</taxon>
        <taxon>Actinomycetota</taxon>
        <taxon>Actinomycetes</taxon>
        <taxon>Pseudonocardiales</taxon>
        <taxon>Pseudonocardiaceae</taxon>
        <taxon>Longimycelium</taxon>
    </lineage>
</organism>
<dbReference type="PROSITE" id="PS00330">
    <property type="entry name" value="HEMOLYSIN_CALCIUM"/>
    <property type="match status" value="5"/>
</dbReference>
<dbReference type="Pfam" id="PF00353">
    <property type="entry name" value="HemolysinCabind"/>
    <property type="match status" value="3"/>
</dbReference>
<comment type="caution">
    <text evidence="5">The sequence shown here is derived from an EMBL/GenBank/DDBJ whole genome shotgun (WGS) entry which is preliminary data.</text>
</comment>
<dbReference type="InterPro" id="IPR011049">
    <property type="entry name" value="Serralysin-like_metalloprot_C"/>
</dbReference>
<evidence type="ECO:0000256" key="2">
    <source>
        <dbReference type="ARBA" id="ARBA00022525"/>
    </source>
</evidence>
<evidence type="ECO:0000256" key="3">
    <source>
        <dbReference type="SAM" id="MobiDB-lite"/>
    </source>
</evidence>
<gene>
    <name evidence="5" type="ORF">GCM10012275_46210</name>
</gene>
<evidence type="ECO:0000256" key="1">
    <source>
        <dbReference type="ARBA" id="ARBA00004613"/>
    </source>
</evidence>
<feature type="compositionally biased region" description="Basic and acidic residues" evidence="3">
    <location>
        <begin position="144"/>
        <end position="157"/>
    </location>
</feature>
<evidence type="ECO:0000313" key="5">
    <source>
        <dbReference type="EMBL" id="GGM70560.1"/>
    </source>
</evidence>
<dbReference type="EMBL" id="BMMK01000025">
    <property type="protein sequence ID" value="GGM70560.1"/>
    <property type="molecule type" value="Genomic_DNA"/>
</dbReference>
<proteinExistence type="predicted"/>
<evidence type="ECO:0000256" key="4">
    <source>
        <dbReference type="SAM" id="SignalP"/>
    </source>
</evidence>
<sequence>MRNDMGKNRLRTLGVLAAACTATWLLGGVASASPGTPAAAAPDSGTLVEKKGNAVVVTAATGKENNITVRRQGQHLAISDTGDTLRAVAPCQLRRTGAAICPLPVELVQVDAGDLDDTITLSPNVDIAVDFDGGLGTDRLVGGPRKDRLRGDGRRGGLDIGTQVGSPGNDTLIGGPGNDTLDGGAGNDTIYGQAGNDTLIGGAGNDSLDGGSGNDSLYGGTENDSLDGGSGNDSLNGDAGHDSLVGGSGVDTLSGGDGDDTLDGVDNVPGNDSLDGNSGFNFCAADRGDFVTNCQ</sequence>
<keyword evidence="4" id="KW-0732">Signal</keyword>
<dbReference type="AlphaFoldDB" id="A0A8J3CG37"/>
<evidence type="ECO:0000313" key="6">
    <source>
        <dbReference type="Proteomes" id="UP000637578"/>
    </source>
</evidence>